<dbReference type="Pfam" id="PF02583">
    <property type="entry name" value="Trns_repr_metal"/>
    <property type="match status" value="1"/>
</dbReference>
<keyword evidence="1" id="KW-0238">DNA-binding</keyword>
<reference evidence="1 2" key="1">
    <citation type="submission" date="2016-10" db="EMBL/GenBank/DDBJ databases">
        <authorList>
            <person name="de Groot N.N."/>
        </authorList>
    </citation>
    <scope>NUCLEOTIDE SEQUENCE [LARGE SCALE GENOMIC DNA]</scope>
    <source>
        <strain evidence="1 2">DSM 2872</strain>
    </source>
</reference>
<evidence type="ECO:0000313" key="2">
    <source>
        <dbReference type="Proteomes" id="UP000183469"/>
    </source>
</evidence>
<dbReference type="Gene3D" id="1.20.58.1000">
    <property type="entry name" value="Metal-sensitive repressor, helix protomer"/>
    <property type="match status" value="1"/>
</dbReference>
<dbReference type="EMBL" id="FNQG01000002">
    <property type="protein sequence ID" value="SDZ78661.1"/>
    <property type="molecule type" value="Genomic_DNA"/>
</dbReference>
<dbReference type="RefSeq" id="WP_074670770.1">
    <property type="nucleotide sequence ID" value="NZ_FNQG01000002.1"/>
</dbReference>
<dbReference type="AlphaFoldDB" id="A0A1H3VVE9"/>
<evidence type="ECO:0000313" key="1">
    <source>
        <dbReference type="EMBL" id="SDZ78661.1"/>
    </source>
</evidence>
<sequence length="106" mass="12003">MDKTGEGCCCGEVKHKHRDKDGKEYKNLVSRLNRIEGQVRGIRRMVEDDRYCVDIMTQVSAIQAALGAFNKELLSQHIKSCVVHDIREGDDAVVDELVMLLGKMVR</sequence>
<dbReference type="GO" id="GO:0003677">
    <property type="term" value="F:DNA binding"/>
    <property type="evidence" value="ECO:0007669"/>
    <property type="project" value="UniProtKB-KW"/>
</dbReference>
<accession>A0A1H3VVE9</accession>
<dbReference type="InterPro" id="IPR038390">
    <property type="entry name" value="Metal_Tscrpt_repr_sf"/>
</dbReference>
<organism evidence="1 2">
    <name type="scientific">Selenomonas ruminantium</name>
    <dbReference type="NCBI Taxonomy" id="971"/>
    <lineage>
        <taxon>Bacteria</taxon>
        <taxon>Bacillati</taxon>
        <taxon>Bacillota</taxon>
        <taxon>Negativicutes</taxon>
        <taxon>Selenomonadales</taxon>
        <taxon>Selenomonadaceae</taxon>
        <taxon>Selenomonas</taxon>
    </lineage>
</organism>
<dbReference type="PANTHER" id="PTHR33677:SF3">
    <property type="entry name" value="COPPER-SENSING TRANSCRIPTIONAL REPRESSOR RICR"/>
    <property type="match status" value="1"/>
</dbReference>
<proteinExistence type="predicted"/>
<dbReference type="GO" id="GO:0045892">
    <property type="term" value="P:negative regulation of DNA-templated transcription"/>
    <property type="evidence" value="ECO:0007669"/>
    <property type="project" value="UniProtKB-ARBA"/>
</dbReference>
<dbReference type="InterPro" id="IPR003735">
    <property type="entry name" value="Metal_Tscrpt_repr"/>
</dbReference>
<dbReference type="PANTHER" id="PTHR33677">
    <property type="entry name" value="TRANSCRIPTIONAL REPRESSOR FRMR-RELATED"/>
    <property type="match status" value="1"/>
</dbReference>
<gene>
    <name evidence="1" type="ORF">SAMN05660648_00608</name>
</gene>
<dbReference type="Proteomes" id="UP000183469">
    <property type="component" value="Unassembled WGS sequence"/>
</dbReference>
<dbReference type="OrthoDB" id="9811244at2"/>
<dbReference type="GO" id="GO:0046872">
    <property type="term" value="F:metal ion binding"/>
    <property type="evidence" value="ECO:0007669"/>
    <property type="project" value="InterPro"/>
</dbReference>
<protein>
    <submittedName>
        <fullName evidence="1">DNA-binding transcriptional regulator, FrmR family</fullName>
    </submittedName>
</protein>
<name>A0A1H3VVE9_SELRU</name>